<dbReference type="AlphaFoldDB" id="A0A8J5UVB5"/>
<feature type="region of interest" description="Disordered" evidence="1">
    <location>
        <begin position="1"/>
        <end position="33"/>
    </location>
</feature>
<organism evidence="2 3">
    <name type="scientific">Zizania palustris</name>
    <name type="common">Northern wild rice</name>
    <dbReference type="NCBI Taxonomy" id="103762"/>
    <lineage>
        <taxon>Eukaryota</taxon>
        <taxon>Viridiplantae</taxon>
        <taxon>Streptophyta</taxon>
        <taxon>Embryophyta</taxon>
        <taxon>Tracheophyta</taxon>
        <taxon>Spermatophyta</taxon>
        <taxon>Magnoliopsida</taxon>
        <taxon>Liliopsida</taxon>
        <taxon>Poales</taxon>
        <taxon>Poaceae</taxon>
        <taxon>BOP clade</taxon>
        <taxon>Oryzoideae</taxon>
        <taxon>Oryzeae</taxon>
        <taxon>Zizaniinae</taxon>
        <taxon>Zizania</taxon>
    </lineage>
</organism>
<gene>
    <name evidence="2" type="ORF">GUJ93_ZPchr0715g29015</name>
</gene>
<comment type="caution">
    <text evidence="2">The sequence shown here is derived from an EMBL/GenBank/DDBJ whole genome shotgun (WGS) entry which is preliminary data.</text>
</comment>
<keyword evidence="3" id="KW-1185">Reference proteome</keyword>
<evidence type="ECO:0000313" key="2">
    <source>
        <dbReference type="EMBL" id="KAG8044357.1"/>
    </source>
</evidence>
<protein>
    <submittedName>
        <fullName evidence="2">Uncharacterized protein</fullName>
    </submittedName>
</protein>
<reference evidence="2" key="2">
    <citation type="submission" date="2021-02" db="EMBL/GenBank/DDBJ databases">
        <authorList>
            <person name="Kimball J.A."/>
            <person name="Haas M.W."/>
            <person name="Macchietto M."/>
            <person name="Kono T."/>
            <person name="Duquette J."/>
            <person name="Shao M."/>
        </authorList>
    </citation>
    <scope>NUCLEOTIDE SEQUENCE</scope>
    <source>
        <tissue evidence="2">Fresh leaf tissue</tissue>
    </source>
</reference>
<evidence type="ECO:0000256" key="1">
    <source>
        <dbReference type="SAM" id="MobiDB-lite"/>
    </source>
</evidence>
<dbReference type="OrthoDB" id="995250at2759"/>
<dbReference type="Proteomes" id="UP000729402">
    <property type="component" value="Unassembled WGS sequence"/>
</dbReference>
<name>A0A8J5UVB5_ZIZPA</name>
<sequence>MNTPQIDVPENGYTPEICEVDSPRATEQEPPPPPVAFNMYDWKGEKVAPPLVQKLADRHNISLTWGFVRNVWFSDKYEADRSAVLEHRSAAFAFDGGGDGIGAVEVHRAQPEDSGGVDDDSNLHPASAATIAIVHFAVAVHHSFGISSAVACEELLRPFFV</sequence>
<proteinExistence type="predicted"/>
<dbReference type="EMBL" id="JAAALK010000748">
    <property type="protein sequence ID" value="KAG8044357.1"/>
    <property type="molecule type" value="Genomic_DNA"/>
</dbReference>
<evidence type="ECO:0000313" key="3">
    <source>
        <dbReference type="Proteomes" id="UP000729402"/>
    </source>
</evidence>
<accession>A0A8J5UVB5</accession>
<reference evidence="2" key="1">
    <citation type="journal article" date="2021" name="bioRxiv">
        <title>Whole Genome Assembly and Annotation of Northern Wild Rice, Zizania palustris L., Supports a Whole Genome Duplication in the Zizania Genus.</title>
        <authorList>
            <person name="Haas M."/>
            <person name="Kono T."/>
            <person name="Macchietto M."/>
            <person name="Millas R."/>
            <person name="McGilp L."/>
            <person name="Shao M."/>
            <person name="Duquette J."/>
            <person name="Hirsch C.N."/>
            <person name="Kimball J."/>
        </authorList>
    </citation>
    <scope>NUCLEOTIDE SEQUENCE</scope>
    <source>
        <tissue evidence="2">Fresh leaf tissue</tissue>
    </source>
</reference>